<dbReference type="GO" id="GO:0006508">
    <property type="term" value="P:proteolysis"/>
    <property type="evidence" value="ECO:0007669"/>
    <property type="project" value="InterPro"/>
</dbReference>
<gene>
    <name evidence="4" type="ORF">EWH70_09230</name>
</gene>
<dbReference type="InterPro" id="IPR011659">
    <property type="entry name" value="WD40"/>
</dbReference>
<dbReference type="SUPFAM" id="SSF82171">
    <property type="entry name" value="DPP6 N-terminal domain-like"/>
    <property type="match status" value="1"/>
</dbReference>
<name>A0A4Q7JAZ7_9PSEU</name>
<dbReference type="Gene3D" id="2.120.10.30">
    <property type="entry name" value="TolB, C-terminal domain"/>
    <property type="match status" value="1"/>
</dbReference>
<dbReference type="Proteomes" id="UP000292003">
    <property type="component" value="Unassembled WGS sequence"/>
</dbReference>
<comment type="caution">
    <text evidence="4">The sequence shown here is derived from an EMBL/GenBank/DDBJ whole genome shotgun (WGS) entry which is preliminary data.</text>
</comment>
<evidence type="ECO:0000313" key="4">
    <source>
        <dbReference type="EMBL" id="RZQ64447.1"/>
    </source>
</evidence>
<keyword evidence="5" id="KW-1185">Reference proteome</keyword>
<reference evidence="4 5" key="1">
    <citation type="submission" date="2019-02" db="EMBL/GenBank/DDBJ databases">
        <title>Draft genome sequence of Amycolatopsis sp. 8-3EHSu isolated from roots of Suaeda maritima.</title>
        <authorList>
            <person name="Duangmal K."/>
            <person name="Chantavorakit T."/>
        </authorList>
    </citation>
    <scope>NUCLEOTIDE SEQUENCE [LARGE SCALE GENOMIC DNA]</scope>
    <source>
        <strain evidence="4 5">8-3EHSu</strain>
    </source>
</reference>
<dbReference type="Gene3D" id="3.40.50.1820">
    <property type="entry name" value="alpha/beta hydrolase"/>
    <property type="match status" value="1"/>
</dbReference>
<dbReference type="EMBL" id="SFCC01000004">
    <property type="protein sequence ID" value="RZQ64447.1"/>
    <property type="molecule type" value="Genomic_DNA"/>
</dbReference>
<dbReference type="RefSeq" id="WP_130475159.1">
    <property type="nucleotide sequence ID" value="NZ_SFCC01000004.1"/>
</dbReference>
<organism evidence="4 5">
    <name type="scientific">Amycolatopsis suaedae</name>
    <dbReference type="NCBI Taxonomy" id="2510978"/>
    <lineage>
        <taxon>Bacteria</taxon>
        <taxon>Bacillati</taxon>
        <taxon>Actinomycetota</taxon>
        <taxon>Actinomycetes</taxon>
        <taxon>Pseudonocardiales</taxon>
        <taxon>Pseudonocardiaceae</taxon>
        <taxon>Amycolatopsis</taxon>
    </lineage>
</organism>
<sequence length="596" mass="63241">MLTAEMVVDGLVPSSPVVSPDGRRVAYVACAAGKDDQLWVATGEGAPRRLDVPVARVTAPRWAADSESIFFLADERLYRVGREPADWGSGIQTYCLLADPDLVAVAVADEPADPLVRGNPPPARLRVLDLRTGEVRLLAEFGERHVAEVVQRPGGGPLAVLTWASAELGPGRVEPALHLVDPETGAVTDLGATPAEAGTPVWSGGEVMYPARTPPGLQSGPAVFDGTHRNLTEGMTACPVELVQVDDGAPLVVVADGLDTAVCRLDHGRPVEVFRTTGRLTQLSANGGVLAAIVSTADQPSDVHVGPIGGPLHRRSDTRPELRDVTWGVQERLAYRAADGLALDGLLVLPPGRTHADGPFPLVTLVHGGPDDRYADEFMLHWAHWGQWLAHAGYAAFLPNPRGGFGHGHEFAASVAGAVGQEEWTDILTGIDLLVAEGVADPERLGIGGWSHGGFMAAWAVGQTGRFAAAVMGAGISDWGLQVAAGELDAFDAELAGSTGWEGPGPHPHDRRSPISYASAVRTPVLILHGAEDTNVPLAQSEYFHRALRHHGVEHEFVVYPGEGHSIRQRAHQLDVLTRTRAWFTRHLPPTPDLAG</sequence>
<evidence type="ECO:0000313" key="5">
    <source>
        <dbReference type="Proteomes" id="UP000292003"/>
    </source>
</evidence>
<dbReference type="Pfam" id="PF00326">
    <property type="entry name" value="Peptidase_S9"/>
    <property type="match status" value="1"/>
</dbReference>
<evidence type="ECO:0000259" key="3">
    <source>
        <dbReference type="Pfam" id="PF00326"/>
    </source>
</evidence>
<protein>
    <submittedName>
        <fullName evidence="4">S9 family peptidase</fullName>
    </submittedName>
</protein>
<feature type="domain" description="Peptidase S9 prolyl oligopeptidase catalytic" evidence="3">
    <location>
        <begin position="387"/>
        <end position="588"/>
    </location>
</feature>
<keyword evidence="1" id="KW-0378">Hydrolase</keyword>
<dbReference type="InterPro" id="IPR011042">
    <property type="entry name" value="6-blade_b-propeller_TolB-like"/>
</dbReference>
<keyword evidence="2" id="KW-0645">Protease</keyword>
<evidence type="ECO:0000256" key="1">
    <source>
        <dbReference type="ARBA" id="ARBA00022801"/>
    </source>
</evidence>
<dbReference type="OrthoDB" id="3325701at2"/>
<evidence type="ECO:0000256" key="2">
    <source>
        <dbReference type="ARBA" id="ARBA00022825"/>
    </source>
</evidence>
<dbReference type="AlphaFoldDB" id="A0A4Q7JAZ7"/>
<dbReference type="Pfam" id="PF07676">
    <property type="entry name" value="PD40"/>
    <property type="match status" value="1"/>
</dbReference>
<dbReference type="PANTHER" id="PTHR42776:SF27">
    <property type="entry name" value="DIPEPTIDYL PEPTIDASE FAMILY MEMBER 6"/>
    <property type="match status" value="1"/>
</dbReference>
<accession>A0A4Q7JAZ7</accession>
<proteinExistence type="predicted"/>
<dbReference type="SUPFAM" id="SSF53474">
    <property type="entry name" value="alpha/beta-Hydrolases"/>
    <property type="match status" value="1"/>
</dbReference>
<dbReference type="PANTHER" id="PTHR42776">
    <property type="entry name" value="SERINE PEPTIDASE S9 FAMILY MEMBER"/>
    <property type="match status" value="1"/>
</dbReference>
<dbReference type="InterPro" id="IPR001375">
    <property type="entry name" value="Peptidase_S9_cat"/>
</dbReference>
<dbReference type="InterPro" id="IPR029058">
    <property type="entry name" value="AB_hydrolase_fold"/>
</dbReference>
<dbReference type="GO" id="GO:0004252">
    <property type="term" value="F:serine-type endopeptidase activity"/>
    <property type="evidence" value="ECO:0007669"/>
    <property type="project" value="TreeGrafter"/>
</dbReference>
<keyword evidence="2" id="KW-0720">Serine protease</keyword>